<dbReference type="CDD" id="cd00371">
    <property type="entry name" value="HMA"/>
    <property type="match status" value="1"/>
</dbReference>
<dbReference type="RefSeq" id="WP_105734736.1">
    <property type="nucleotide sequence ID" value="NZ_PVBT01000004.1"/>
</dbReference>
<dbReference type="OrthoDB" id="9801832at2"/>
<dbReference type="AlphaFoldDB" id="A0A2S9JGW5"/>
<dbReference type="Proteomes" id="UP000238563">
    <property type="component" value="Unassembled WGS sequence"/>
</dbReference>
<dbReference type="Pfam" id="PF00403">
    <property type="entry name" value="HMA"/>
    <property type="match status" value="1"/>
</dbReference>
<dbReference type="InterPro" id="IPR006121">
    <property type="entry name" value="HMA_dom"/>
</dbReference>
<dbReference type="SUPFAM" id="SSF55008">
    <property type="entry name" value="HMA, heavy metal-associated domain"/>
    <property type="match status" value="1"/>
</dbReference>
<comment type="caution">
    <text evidence="2">The sequence shown here is derived from an EMBL/GenBank/DDBJ whole genome shotgun (WGS) entry which is preliminary data.</text>
</comment>
<feature type="domain" description="HMA" evidence="1">
    <location>
        <begin position="1"/>
        <end position="62"/>
    </location>
</feature>
<evidence type="ECO:0000313" key="3">
    <source>
        <dbReference type="Proteomes" id="UP000238563"/>
    </source>
</evidence>
<keyword evidence="3" id="KW-1185">Reference proteome</keyword>
<dbReference type="GO" id="GO:0046872">
    <property type="term" value="F:metal ion binding"/>
    <property type="evidence" value="ECO:0007669"/>
    <property type="project" value="InterPro"/>
</dbReference>
<evidence type="ECO:0000259" key="1">
    <source>
        <dbReference type="PROSITE" id="PS50846"/>
    </source>
</evidence>
<dbReference type="EMBL" id="PVBT01000004">
    <property type="protein sequence ID" value="PRD52226.1"/>
    <property type="molecule type" value="Genomic_DNA"/>
</dbReference>
<sequence>MELKIENMTCGGCAKSVTKVIQSVDPNARIETNPATGMVKVETTATPAALQGVLEEAGYPATMS</sequence>
<reference evidence="2 3" key="1">
    <citation type="submission" date="2018-02" db="EMBL/GenBank/DDBJ databases">
        <title>The draft genome of Phyllobacterium myrsinacearum DSM5892.</title>
        <authorList>
            <person name="Li L."/>
            <person name="Liu L."/>
            <person name="Zhang X."/>
            <person name="Wang T."/>
        </authorList>
    </citation>
    <scope>NUCLEOTIDE SEQUENCE [LARGE SCALE GENOMIC DNA]</scope>
    <source>
        <strain evidence="2 3">DSM 5892</strain>
    </source>
</reference>
<dbReference type="Gene3D" id="3.30.70.100">
    <property type="match status" value="1"/>
</dbReference>
<dbReference type="InterPro" id="IPR036163">
    <property type="entry name" value="HMA_dom_sf"/>
</dbReference>
<accession>A0A2S9JGW5</accession>
<dbReference type="PROSITE" id="PS50846">
    <property type="entry name" value="HMA_2"/>
    <property type="match status" value="1"/>
</dbReference>
<organism evidence="2 3">
    <name type="scientific">Phyllobacterium myrsinacearum</name>
    <dbReference type="NCBI Taxonomy" id="28101"/>
    <lineage>
        <taxon>Bacteria</taxon>
        <taxon>Pseudomonadati</taxon>
        <taxon>Pseudomonadota</taxon>
        <taxon>Alphaproteobacteria</taxon>
        <taxon>Hyphomicrobiales</taxon>
        <taxon>Phyllobacteriaceae</taxon>
        <taxon>Phyllobacterium</taxon>
    </lineage>
</organism>
<evidence type="ECO:0000313" key="2">
    <source>
        <dbReference type="EMBL" id="PRD52226.1"/>
    </source>
</evidence>
<name>A0A2S9JGW5_9HYPH</name>
<gene>
    <name evidence="2" type="ORF">C5750_15085</name>
</gene>
<proteinExistence type="predicted"/>
<protein>
    <submittedName>
        <fullName evidence="2">Copper chaperone</fullName>
    </submittedName>
</protein>